<protein>
    <submittedName>
        <fullName evidence="1">Uncharacterized protein</fullName>
    </submittedName>
</protein>
<sequence>MKTFVKLLILFPIIMISFSIHREYRVSKPSFVPFLRWRKIDETLRKRLLFLLNPLRNLSFVSHAEMKIVSCIYERSLFVLVVTDNNFIEIVDIKTSIFYRLILYYSVMEEEKLYLDDKTYPYTLVRIEKDIHNVKGRIRLEEVQQKGCLKKGCPLEYRLRKLGWFEEKWTFMRQPYLFSLDHNLHRCSDA</sequence>
<evidence type="ECO:0000313" key="1">
    <source>
        <dbReference type="EMBL" id="MBA2872705.1"/>
    </source>
</evidence>
<name>A0A7V9Z2F4_9BACL</name>
<proteinExistence type="predicted"/>
<organism evidence="1 2">
    <name type="scientific">[Anoxybacillus] calidus</name>
    <dbReference type="NCBI Taxonomy" id="575178"/>
    <lineage>
        <taxon>Bacteria</taxon>
        <taxon>Bacillati</taxon>
        <taxon>Bacillota</taxon>
        <taxon>Bacilli</taxon>
        <taxon>Bacillales</taxon>
        <taxon>Anoxybacillaceae</taxon>
        <taxon>Paranoxybacillus</taxon>
    </lineage>
</organism>
<dbReference type="AlphaFoldDB" id="A0A7V9Z2F4"/>
<reference evidence="1 2" key="1">
    <citation type="submission" date="2020-07" db="EMBL/GenBank/DDBJ databases">
        <title>Genomic Encyclopedia of Type Strains, Phase IV (KMG-IV): sequencing the most valuable type-strain genomes for metagenomic binning, comparative biology and taxonomic classification.</title>
        <authorList>
            <person name="Goeker M."/>
        </authorList>
    </citation>
    <scope>NUCLEOTIDE SEQUENCE [LARGE SCALE GENOMIC DNA]</scope>
    <source>
        <strain evidence="1 2">DSM 25220</strain>
    </source>
</reference>
<comment type="caution">
    <text evidence="1">The sequence shown here is derived from an EMBL/GenBank/DDBJ whole genome shotgun (WGS) entry which is preliminary data.</text>
</comment>
<dbReference type="EMBL" id="JACDUU010000008">
    <property type="protein sequence ID" value="MBA2872705.1"/>
    <property type="molecule type" value="Genomic_DNA"/>
</dbReference>
<evidence type="ECO:0000313" key="2">
    <source>
        <dbReference type="Proteomes" id="UP000580891"/>
    </source>
</evidence>
<dbReference type="RefSeq" id="WP_181538461.1">
    <property type="nucleotide sequence ID" value="NZ_JACDUU010000008.1"/>
</dbReference>
<gene>
    <name evidence="1" type="ORF">HNQ85_003017</name>
</gene>
<dbReference type="Proteomes" id="UP000580891">
    <property type="component" value="Unassembled WGS sequence"/>
</dbReference>
<accession>A0A7V9Z2F4</accession>
<keyword evidence="2" id="KW-1185">Reference proteome</keyword>